<evidence type="ECO:0000313" key="8">
    <source>
        <dbReference type="Proteomes" id="UP000054977"/>
    </source>
</evidence>
<accession>A0A158IZ45</accession>
<keyword evidence="2 6" id="KW-0812">Transmembrane</keyword>
<dbReference type="InterPro" id="IPR001046">
    <property type="entry name" value="NRAMP_fam"/>
</dbReference>
<comment type="subcellular location">
    <subcellularLocation>
        <location evidence="1">Membrane</location>
        <topology evidence="1">Multi-pass membrane protein</topology>
    </subcellularLocation>
</comment>
<dbReference type="Pfam" id="PF01566">
    <property type="entry name" value="Nramp"/>
    <property type="match status" value="1"/>
</dbReference>
<evidence type="ECO:0000256" key="6">
    <source>
        <dbReference type="SAM" id="Phobius"/>
    </source>
</evidence>
<dbReference type="STRING" id="326474.AWB65_05645"/>
<feature type="compositionally biased region" description="Basic and acidic residues" evidence="5">
    <location>
        <begin position="282"/>
        <end position="292"/>
    </location>
</feature>
<evidence type="ECO:0000256" key="4">
    <source>
        <dbReference type="ARBA" id="ARBA00023136"/>
    </source>
</evidence>
<keyword evidence="4 6" id="KW-0472">Membrane</keyword>
<proteinExistence type="predicted"/>
<keyword evidence="8" id="KW-1185">Reference proteome</keyword>
<name>A0A158IZ45_9BURK</name>
<evidence type="ECO:0000313" key="7">
    <source>
        <dbReference type="EMBL" id="SAL61765.1"/>
    </source>
</evidence>
<evidence type="ECO:0000256" key="1">
    <source>
        <dbReference type="ARBA" id="ARBA00004141"/>
    </source>
</evidence>
<evidence type="ECO:0000256" key="5">
    <source>
        <dbReference type="SAM" id="MobiDB-lite"/>
    </source>
</evidence>
<feature type="transmembrane region" description="Helical" evidence="6">
    <location>
        <begin position="102"/>
        <end position="121"/>
    </location>
</feature>
<feature type="transmembrane region" description="Helical" evidence="6">
    <location>
        <begin position="55"/>
        <end position="82"/>
    </location>
</feature>
<protein>
    <submittedName>
        <fullName evidence="7">Natural resistance-associated macrophage protein</fullName>
    </submittedName>
</protein>
<reference evidence="7" key="1">
    <citation type="submission" date="2016-01" db="EMBL/GenBank/DDBJ databases">
        <authorList>
            <person name="Peeters C."/>
        </authorList>
    </citation>
    <scope>NUCLEOTIDE SEQUENCE [LARGE SCALE GENOMIC DNA]</scope>
    <source>
        <strain evidence="7">LMG 22934</strain>
    </source>
</reference>
<evidence type="ECO:0000256" key="2">
    <source>
        <dbReference type="ARBA" id="ARBA00022692"/>
    </source>
</evidence>
<evidence type="ECO:0000256" key="3">
    <source>
        <dbReference type="ARBA" id="ARBA00022989"/>
    </source>
</evidence>
<sequence>MLWTMPLAFPLMAAMQSTCANLGRVTGKGLAANIKTTFSPTEAASALRPLDGNFAYVLFALGILRVGLIGVPVLAGSGAYVLSEAMGWKEGLERKVNDARGLYGIIAVSVLAGLGVQYSPISPMKALFWSAVIDGVVAIAADGGVLKLVSKKSGMGAFTASRSLLVLGWIATGDRRSGRSDDYSRLVPQKMLTENRPGRDMLNKVAGLPGKRRATTSNRFFVAPKNAAETHRCTGVLIGIKRPKSREREARPSRIFARMPARWVVSLVSAGSSWRPPQINGEDNRDVRENRGVPRSSYHR</sequence>
<dbReference type="GO" id="GO:0016020">
    <property type="term" value="C:membrane"/>
    <property type="evidence" value="ECO:0007669"/>
    <property type="project" value="UniProtKB-SubCell"/>
</dbReference>
<keyword evidence="3 6" id="KW-1133">Transmembrane helix</keyword>
<gene>
    <name evidence="7" type="ORF">AWB65_05645</name>
</gene>
<comment type="caution">
    <text evidence="7">The sequence shown here is derived from an EMBL/GenBank/DDBJ whole genome shotgun (WGS) entry which is preliminary data.</text>
</comment>
<dbReference type="EMBL" id="FCNW02000049">
    <property type="protein sequence ID" value="SAL61765.1"/>
    <property type="molecule type" value="Genomic_DNA"/>
</dbReference>
<feature type="transmembrane region" description="Helical" evidence="6">
    <location>
        <begin position="127"/>
        <end position="149"/>
    </location>
</feature>
<feature type="region of interest" description="Disordered" evidence="5">
    <location>
        <begin position="274"/>
        <end position="300"/>
    </location>
</feature>
<dbReference type="AlphaFoldDB" id="A0A158IZ45"/>
<dbReference type="Proteomes" id="UP000054977">
    <property type="component" value="Unassembled WGS sequence"/>
</dbReference>
<organism evidence="7 8">
    <name type="scientific">Caballeronia humi</name>
    <dbReference type="NCBI Taxonomy" id="326474"/>
    <lineage>
        <taxon>Bacteria</taxon>
        <taxon>Pseudomonadati</taxon>
        <taxon>Pseudomonadota</taxon>
        <taxon>Betaproteobacteria</taxon>
        <taxon>Burkholderiales</taxon>
        <taxon>Burkholderiaceae</taxon>
        <taxon>Caballeronia</taxon>
    </lineage>
</organism>
<dbReference type="GO" id="GO:0046873">
    <property type="term" value="F:metal ion transmembrane transporter activity"/>
    <property type="evidence" value="ECO:0007669"/>
    <property type="project" value="InterPro"/>
</dbReference>